<proteinExistence type="predicted"/>
<dbReference type="OrthoDB" id="6330735at2759"/>
<evidence type="ECO:0000313" key="2">
    <source>
        <dbReference type="EMBL" id="CAH0106438.1"/>
    </source>
</evidence>
<evidence type="ECO:0000313" key="3">
    <source>
        <dbReference type="Proteomes" id="UP000789390"/>
    </source>
</evidence>
<accession>A0A8J2WGI8</accession>
<feature type="signal peptide" evidence="1">
    <location>
        <begin position="1"/>
        <end position="21"/>
    </location>
</feature>
<comment type="caution">
    <text evidence="2">The sequence shown here is derived from an EMBL/GenBank/DDBJ whole genome shotgun (WGS) entry which is preliminary data.</text>
</comment>
<keyword evidence="3" id="KW-1185">Reference proteome</keyword>
<keyword evidence="1" id="KW-0732">Signal</keyword>
<reference evidence="2" key="1">
    <citation type="submission" date="2021-11" db="EMBL/GenBank/DDBJ databases">
        <authorList>
            <person name="Schell T."/>
        </authorList>
    </citation>
    <scope>NUCLEOTIDE SEQUENCE</scope>
    <source>
        <strain evidence="2">M5</strain>
    </source>
</reference>
<dbReference type="Proteomes" id="UP000789390">
    <property type="component" value="Unassembled WGS sequence"/>
</dbReference>
<name>A0A8J2WGI8_9CRUS</name>
<dbReference type="EMBL" id="CAKKLH010000223">
    <property type="protein sequence ID" value="CAH0106438.1"/>
    <property type="molecule type" value="Genomic_DNA"/>
</dbReference>
<protein>
    <submittedName>
        <fullName evidence="2">Uncharacterized protein</fullName>
    </submittedName>
</protein>
<feature type="chain" id="PRO_5035144426" evidence="1">
    <location>
        <begin position="22"/>
        <end position="275"/>
    </location>
</feature>
<gene>
    <name evidence="2" type="ORF">DGAL_LOCUS9593</name>
</gene>
<dbReference type="AlphaFoldDB" id="A0A8J2WGI8"/>
<evidence type="ECO:0000256" key="1">
    <source>
        <dbReference type="SAM" id="SignalP"/>
    </source>
</evidence>
<organism evidence="2 3">
    <name type="scientific">Daphnia galeata</name>
    <dbReference type="NCBI Taxonomy" id="27404"/>
    <lineage>
        <taxon>Eukaryota</taxon>
        <taxon>Metazoa</taxon>
        <taxon>Ecdysozoa</taxon>
        <taxon>Arthropoda</taxon>
        <taxon>Crustacea</taxon>
        <taxon>Branchiopoda</taxon>
        <taxon>Diplostraca</taxon>
        <taxon>Cladocera</taxon>
        <taxon>Anomopoda</taxon>
        <taxon>Daphniidae</taxon>
        <taxon>Daphnia</taxon>
    </lineage>
</organism>
<sequence>MFIKWAFLFSVALVSFKTSDCVKDEVHELHDLVVQYAPRLRFDSKSGDTLGQCLPSSAEDYFRLRQNGFTGRVCNMDYISILDGRIPTYYEAAECENNNMIFSYWYFYGYKDDCPMLPGDPGDDVNWGRYVVKVLNGSQVDRVIFYQHEGWYTRNPGRYEVFESTHPISYVGKLRQGTYHDDGGTGTCCYFEDYRNPGSQDKHIDSWRNLVWLRNNGNSTPEWMTNNDAYYWNGVTLPHFRGENLCDLRGCEGGNLQTCGTCGCHKSDVPDDERP</sequence>